<proteinExistence type="predicted"/>
<dbReference type="HOGENOM" id="CLU_2330389_0_0_9"/>
<organism evidence="4 5">
    <name type="scientific">Lysinibacillus sphaericus OT4b.31</name>
    <dbReference type="NCBI Taxonomy" id="1285586"/>
    <lineage>
        <taxon>Bacteria</taxon>
        <taxon>Bacillati</taxon>
        <taxon>Bacillota</taxon>
        <taxon>Bacilli</taxon>
        <taxon>Bacillales</taxon>
        <taxon>Bacillaceae</taxon>
        <taxon>Lysinibacillus</taxon>
    </lineage>
</organism>
<comment type="caution">
    <text evidence="4">The sequence shown here is derived from an EMBL/GenBank/DDBJ whole genome shotgun (WGS) entry which is preliminary data.</text>
</comment>
<keyword evidence="3" id="KW-0812">Transmembrane</keyword>
<comment type="subcellular location">
    <subcellularLocation>
        <location evidence="1">Cell surface</location>
    </subcellularLocation>
</comment>
<dbReference type="Pfam" id="PF07963">
    <property type="entry name" value="N_methyl"/>
    <property type="match status" value="1"/>
</dbReference>
<dbReference type="NCBIfam" id="TIGR02532">
    <property type="entry name" value="IV_pilin_GFxxxE"/>
    <property type="match status" value="1"/>
</dbReference>
<dbReference type="SUPFAM" id="SSF54523">
    <property type="entry name" value="Pili subunits"/>
    <property type="match status" value="1"/>
</dbReference>
<dbReference type="AlphaFoldDB" id="R7ZCG3"/>
<dbReference type="InterPro" id="IPR012902">
    <property type="entry name" value="N_methyl_site"/>
</dbReference>
<evidence type="ECO:0000313" key="4">
    <source>
        <dbReference type="EMBL" id="EON71681.1"/>
    </source>
</evidence>
<keyword evidence="2" id="KW-0178">Competence</keyword>
<dbReference type="EMBL" id="AQPX01000021">
    <property type="protein sequence ID" value="EON71681.1"/>
    <property type="molecule type" value="Genomic_DNA"/>
</dbReference>
<sequence>MNDIKNECGFTLVEMLLVLFIVMCLTGIVTKLSLKAAETKELERFFTQIQLDIQFIQTYSMQQREYVSMKFESPPHRYLIKKIFIPITTSDLSQTVWN</sequence>
<feature type="transmembrane region" description="Helical" evidence="3">
    <location>
        <begin position="12"/>
        <end position="34"/>
    </location>
</feature>
<evidence type="ECO:0000256" key="3">
    <source>
        <dbReference type="SAM" id="Phobius"/>
    </source>
</evidence>
<dbReference type="Proteomes" id="UP000013911">
    <property type="component" value="Unassembled WGS sequence"/>
</dbReference>
<evidence type="ECO:0000256" key="1">
    <source>
        <dbReference type="ARBA" id="ARBA00004241"/>
    </source>
</evidence>
<dbReference type="RefSeq" id="WP_010859816.1">
    <property type="nucleotide sequence ID" value="NZ_KB933398.1"/>
</dbReference>
<reference evidence="4 5" key="1">
    <citation type="submission" date="2013-04" db="EMBL/GenBank/DDBJ databases">
        <title>Draft genome of the heavy metal tolerant bacterium Lysinibacillus sphaericus strain OT4b.31.</title>
        <authorList>
            <person name="Pena-Montenegro T.D."/>
            <person name="Dussan J."/>
        </authorList>
    </citation>
    <scope>NUCLEOTIDE SEQUENCE [LARGE SCALE GENOMIC DNA]</scope>
    <source>
        <strain evidence="4 5">OT4b.31</strain>
    </source>
</reference>
<dbReference type="eggNOG" id="COG2165">
    <property type="taxonomic scope" value="Bacteria"/>
</dbReference>
<accession>R7ZCG3</accession>
<dbReference type="InterPro" id="IPR045584">
    <property type="entry name" value="Pilin-like"/>
</dbReference>
<dbReference type="GO" id="GO:0030420">
    <property type="term" value="P:establishment of competence for transformation"/>
    <property type="evidence" value="ECO:0007669"/>
    <property type="project" value="UniProtKB-KW"/>
</dbReference>
<evidence type="ECO:0000313" key="5">
    <source>
        <dbReference type="Proteomes" id="UP000013911"/>
    </source>
</evidence>
<keyword evidence="3" id="KW-0472">Membrane</keyword>
<evidence type="ECO:0000256" key="2">
    <source>
        <dbReference type="ARBA" id="ARBA00023287"/>
    </source>
</evidence>
<dbReference type="GO" id="GO:0009986">
    <property type="term" value="C:cell surface"/>
    <property type="evidence" value="ECO:0007669"/>
    <property type="project" value="UniProtKB-SubCell"/>
</dbReference>
<gene>
    <name evidence="4" type="ORF">H131_14398</name>
</gene>
<protein>
    <submittedName>
        <fullName evidence="4">ComG operon protein 4</fullName>
    </submittedName>
</protein>
<name>R7ZCG3_LYSSH</name>
<keyword evidence="3" id="KW-1133">Transmembrane helix</keyword>
<dbReference type="PATRIC" id="fig|1285586.5.peg.2945"/>